<accession>A0AAV7HB72</accession>
<evidence type="ECO:0000256" key="1">
    <source>
        <dbReference type="SAM" id="MobiDB-lite"/>
    </source>
</evidence>
<evidence type="ECO:0000313" key="3">
    <source>
        <dbReference type="Proteomes" id="UP000775213"/>
    </source>
</evidence>
<organism evidence="2 3">
    <name type="scientific">Dendrobium chrysotoxum</name>
    <name type="common">Orchid</name>
    <dbReference type="NCBI Taxonomy" id="161865"/>
    <lineage>
        <taxon>Eukaryota</taxon>
        <taxon>Viridiplantae</taxon>
        <taxon>Streptophyta</taxon>
        <taxon>Embryophyta</taxon>
        <taxon>Tracheophyta</taxon>
        <taxon>Spermatophyta</taxon>
        <taxon>Magnoliopsida</taxon>
        <taxon>Liliopsida</taxon>
        <taxon>Asparagales</taxon>
        <taxon>Orchidaceae</taxon>
        <taxon>Epidendroideae</taxon>
        <taxon>Malaxideae</taxon>
        <taxon>Dendrobiinae</taxon>
        <taxon>Dendrobium</taxon>
    </lineage>
</organism>
<dbReference type="AlphaFoldDB" id="A0AAV7HB72"/>
<proteinExistence type="predicted"/>
<reference evidence="2 3" key="1">
    <citation type="journal article" date="2021" name="Hortic Res">
        <title>Chromosome-scale assembly of the Dendrobium chrysotoxum genome enhances the understanding of orchid evolution.</title>
        <authorList>
            <person name="Zhang Y."/>
            <person name="Zhang G.Q."/>
            <person name="Zhang D."/>
            <person name="Liu X.D."/>
            <person name="Xu X.Y."/>
            <person name="Sun W.H."/>
            <person name="Yu X."/>
            <person name="Zhu X."/>
            <person name="Wang Z.W."/>
            <person name="Zhao X."/>
            <person name="Zhong W.Y."/>
            <person name="Chen H."/>
            <person name="Yin W.L."/>
            <person name="Huang T."/>
            <person name="Niu S.C."/>
            <person name="Liu Z.J."/>
        </authorList>
    </citation>
    <scope>NUCLEOTIDE SEQUENCE [LARGE SCALE GENOMIC DNA]</scope>
    <source>
        <strain evidence="2">Lindl</strain>
    </source>
</reference>
<feature type="region of interest" description="Disordered" evidence="1">
    <location>
        <begin position="1"/>
        <end position="28"/>
    </location>
</feature>
<dbReference type="Proteomes" id="UP000775213">
    <property type="component" value="Unassembled WGS sequence"/>
</dbReference>
<feature type="compositionally biased region" description="Basic and acidic residues" evidence="1">
    <location>
        <begin position="8"/>
        <end position="26"/>
    </location>
</feature>
<keyword evidence="3" id="KW-1185">Reference proteome</keyword>
<dbReference type="EMBL" id="JAGFBR010000006">
    <property type="protein sequence ID" value="KAH0465354.1"/>
    <property type="molecule type" value="Genomic_DNA"/>
</dbReference>
<evidence type="ECO:0000313" key="2">
    <source>
        <dbReference type="EMBL" id="KAH0465354.1"/>
    </source>
</evidence>
<comment type="caution">
    <text evidence="2">The sequence shown here is derived from an EMBL/GenBank/DDBJ whole genome shotgun (WGS) entry which is preliminary data.</text>
</comment>
<protein>
    <submittedName>
        <fullName evidence="2">Uncharacterized protein</fullName>
    </submittedName>
</protein>
<name>A0AAV7HB72_DENCH</name>
<gene>
    <name evidence="2" type="ORF">IEQ34_005457</name>
</gene>
<sequence>MSYIRPSPEVRGRGVEQAGEDNRGGDLEDGDVVRYLADRFGVIRRELGVGGGRTKGDATAADIGYVDESQFARSSGGLVESGGESSSLGDVVELLRVKVVQEDKEAKRILDGGKTVLRGQGGHGGVGEYEACHRLPRVYLISYLRLRHVAVVDTVIREAIQYRRYVVAIRCCCPH</sequence>